<evidence type="ECO:0000313" key="2">
    <source>
        <dbReference type="Proteomes" id="UP001597010"/>
    </source>
</evidence>
<dbReference type="EMBL" id="JBHTHZ010000001">
    <property type="protein sequence ID" value="MFD0792263.1"/>
    <property type="molecule type" value="Genomic_DNA"/>
</dbReference>
<accession>A0ABW3AML3</accession>
<proteinExistence type="predicted"/>
<dbReference type="RefSeq" id="WP_377110968.1">
    <property type="nucleotide sequence ID" value="NZ_JBHTHZ010000001.1"/>
</dbReference>
<evidence type="ECO:0000313" key="1">
    <source>
        <dbReference type="EMBL" id="MFD0792263.1"/>
    </source>
</evidence>
<reference evidence="2" key="1">
    <citation type="journal article" date="2019" name="Int. J. Syst. Evol. Microbiol.">
        <title>The Global Catalogue of Microorganisms (GCM) 10K type strain sequencing project: providing services to taxonomists for standard genome sequencing and annotation.</title>
        <authorList>
            <consortium name="The Broad Institute Genomics Platform"/>
            <consortium name="The Broad Institute Genome Sequencing Center for Infectious Disease"/>
            <person name="Wu L."/>
            <person name="Ma J."/>
        </authorList>
    </citation>
    <scope>NUCLEOTIDE SEQUENCE [LARGE SCALE GENOMIC DNA]</scope>
    <source>
        <strain evidence="2">CCUG 61484</strain>
    </source>
</reference>
<name>A0ABW3AML3_9SPHI</name>
<protein>
    <submittedName>
        <fullName evidence="1">Uncharacterized protein</fullName>
    </submittedName>
</protein>
<dbReference type="Proteomes" id="UP001597010">
    <property type="component" value="Unassembled WGS sequence"/>
</dbReference>
<keyword evidence="2" id="KW-1185">Reference proteome</keyword>
<sequence>MSSPLGMVVQYDSWWMFFFFCRKRKRTKKKPRGCASLLCKLVLLQCLYYPQSANAALMTVALGSSDYL</sequence>
<comment type="caution">
    <text evidence="1">The sequence shown here is derived from an EMBL/GenBank/DDBJ whole genome shotgun (WGS) entry which is preliminary data.</text>
</comment>
<organism evidence="1 2">
    <name type="scientific">Mucilaginibacter litoreus</name>
    <dbReference type="NCBI Taxonomy" id="1048221"/>
    <lineage>
        <taxon>Bacteria</taxon>
        <taxon>Pseudomonadati</taxon>
        <taxon>Bacteroidota</taxon>
        <taxon>Sphingobacteriia</taxon>
        <taxon>Sphingobacteriales</taxon>
        <taxon>Sphingobacteriaceae</taxon>
        <taxon>Mucilaginibacter</taxon>
    </lineage>
</organism>
<gene>
    <name evidence="1" type="ORF">ACFQZX_01465</name>
</gene>